<evidence type="ECO:0000256" key="1">
    <source>
        <dbReference type="SAM" id="MobiDB-lite"/>
    </source>
</evidence>
<dbReference type="EMBL" id="KQ417613">
    <property type="protein sequence ID" value="KOF91120.1"/>
    <property type="molecule type" value="Genomic_DNA"/>
</dbReference>
<name>A0A0L8HQW2_OCTBM</name>
<protein>
    <submittedName>
        <fullName evidence="2">Uncharacterized protein</fullName>
    </submittedName>
</protein>
<proteinExistence type="predicted"/>
<accession>A0A0L8HQW2</accession>
<reference evidence="2" key="1">
    <citation type="submission" date="2015-07" db="EMBL/GenBank/DDBJ databases">
        <title>MeaNS - Measles Nucleotide Surveillance Program.</title>
        <authorList>
            <person name="Tran T."/>
            <person name="Druce J."/>
        </authorList>
    </citation>
    <scope>NUCLEOTIDE SEQUENCE</scope>
    <source>
        <strain evidence="2">UCB-OBI-ISO-001</strain>
        <tissue evidence="2">Gonad</tissue>
    </source>
</reference>
<evidence type="ECO:0000313" key="2">
    <source>
        <dbReference type="EMBL" id="KOF91120.1"/>
    </source>
</evidence>
<organism evidence="2">
    <name type="scientific">Octopus bimaculoides</name>
    <name type="common">California two-spotted octopus</name>
    <dbReference type="NCBI Taxonomy" id="37653"/>
    <lineage>
        <taxon>Eukaryota</taxon>
        <taxon>Metazoa</taxon>
        <taxon>Spiralia</taxon>
        <taxon>Lophotrochozoa</taxon>
        <taxon>Mollusca</taxon>
        <taxon>Cephalopoda</taxon>
        <taxon>Coleoidea</taxon>
        <taxon>Octopodiformes</taxon>
        <taxon>Octopoda</taxon>
        <taxon>Incirrata</taxon>
        <taxon>Octopodidae</taxon>
        <taxon>Octopus</taxon>
    </lineage>
</organism>
<feature type="compositionally biased region" description="Basic and acidic residues" evidence="1">
    <location>
        <begin position="59"/>
        <end position="81"/>
    </location>
</feature>
<feature type="region of interest" description="Disordered" evidence="1">
    <location>
        <begin position="59"/>
        <end position="93"/>
    </location>
</feature>
<dbReference type="AlphaFoldDB" id="A0A0L8HQW2"/>
<sequence>MKQLLYDELRKGKPAPHKHKLRFKDCLKTSLKKDNILEKKCKEIATNCTKWRKEVYDKSKNFEMDQRNQEKLNRDSKKGRDVILPSNVGNKNELRSDEYGRIYSSIAERKSHGRGHVQRIDLDCTIHSITCHECSNVCLSGRE</sequence>
<gene>
    <name evidence="2" type="ORF">OCBIM_22009772mg</name>
</gene>